<feature type="compositionally biased region" description="Basic and acidic residues" evidence="1">
    <location>
        <begin position="297"/>
        <end position="306"/>
    </location>
</feature>
<dbReference type="Pfam" id="PF01841">
    <property type="entry name" value="Transglut_core"/>
    <property type="match status" value="1"/>
</dbReference>
<feature type="domain" description="Transglutaminase-like" evidence="2">
    <location>
        <begin position="161"/>
        <end position="227"/>
    </location>
</feature>
<dbReference type="eggNOG" id="COG1305">
    <property type="taxonomic scope" value="Bacteria"/>
</dbReference>
<dbReference type="EMBL" id="JMQM01000001">
    <property type="protein sequence ID" value="KFB09374.1"/>
    <property type="molecule type" value="Genomic_DNA"/>
</dbReference>
<name>A0A084U8T8_9HYPH</name>
<dbReference type="Gene3D" id="2.60.40.2250">
    <property type="match status" value="1"/>
</dbReference>
<dbReference type="Gene3D" id="3.10.620.30">
    <property type="match status" value="1"/>
</dbReference>
<feature type="region of interest" description="Disordered" evidence="1">
    <location>
        <begin position="271"/>
        <end position="306"/>
    </location>
</feature>
<proteinExistence type="predicted"/>
<evidence type="ECO:0000256" key="1">
    <source>
        <dbReference type="SAM" id="MobiDB-lite"/>
    </source>
</evidence>
<reference evidence="3 4" key="1">
    <citation type="submission" date="2014-05" db="EMBL/GenBank/DDBJ databases">
        <title>Draft Genome Sequence of Nitratireductor basaltis Strain UMTGB225, A Marine Bacterium Isolated from Green Barrel Tunicate.</title>
        <authorList>
            <person name="Gan H.Y."/>
        </authorList>
    </citation>
    <scope>NUCLEOTIDE SEQUENCE [LARGE SCALE GENOMIC DNA]</scope>
    <source>
        <strain evidence="3 4">UMTGB225</strain>
    </source>
</reference>
<sequence length="306" mass="34598">MLIRVGYGMTIEVAQPTHLFTMMSVHPERARDVNWQSPTETVPPVAKRAFIDQFGNSCLRMVAPAGEFTITQDAIVSDTGEPDLVQPDAREWPPEQLPDGCLRYLKGSRYCETDRLSQLAWRLFGNVTPGWARVQAVCDYVHDRLTFSYGYARSTRTALEAHQERLGVCRDFAHLAITFCRCLNIPARYVNGYLGDIGVEPDPSPMDFSAWFEVYLGGRWYTFDARHNHPRTGRIVVARGRDAMDVPLLHTFGLHTLKAFRVWTDEVDSRSRARSEPPRTAVRSRLGPPGRSPLDLGAREGVNHLI</sequence>
<dbReference type="PANTHER" id="PTHR33490">
    <property type="entry name" value="BLR5614 PROTEIN-RELATED"/>
    <property type="match status" value="1"/>
</dbReference>
<evidence type="ECO:0000259" key="2">
    <source>
        <dbReference type="SMART" id="SM00460"/>
    </source>
</evidence>
<comment type="caution">
    <text evidence="3">The sequence shown here is derived from an EMBL/GenBank/DDBJ whole genome shotgun (WGS) entry which is preliminary data.</text>
</comment>
<dbReference type="SMART" id="SM00460">
    <property type="entry name" value="TGc"/>
    <property type="match status" value="1"/>
</dbReference>
<dbReference type="Proteomes" id="UP000053675">
    <property type="component" value="Unassembled WGS sequence"/>
</dbReference>
<dbReference type="RefSeq" id="WP_081871062.1">
    <property type="nucleotide sequence ID" value="NZ_JMQM01000001.1"/>
</dbReference>
<organism evidence="3 4">
    <name type="scientific">Nitratireductor basaltis</name>
    <dbReference type="NCBI Taxonomy" id="472175"/>
    <lineage>
        <taxon>Bacteria</taxon>
        <taxon>Pseudomonadati</taxon>
        <taxon>Pseudomonadota</taxon>
        <taxon>Alphaproteobacteria</taxon>
        <taxon>Hyphomicrobiales</taxon>
        <taxon>Phyllobacteriaceae</taxon>
        <taxon>Nitratireductor</taxon>
    </lineage>
</organism>
<dbReference type="PANTHER" id="PTHR33490:SF12">
    <property type="entry name" value="BLL5557 PROTEIN"/>
    <property type="match status" value="1"/>
</dbReference>
<dbReference type="STRING" id="472175.EL18_00389"/>
<protein>
    <submittedName>
        <fullName evidence="3">Transglutaminase domain-containing protein</fullName>
    </submittedName>
</protein>
<keyword evidence="4" id="KW-1185">Reference proteome</keyword>
<gene>
    <name evidence="3" type="ORF">EL18_00389</name>
</gene>
<dbReference type="AlphaFoldDB" id="A0A084U8T8"/>
<dbReference type="InterPro" id="IPR002931">
    <property type="entry name" value="Transglutaminase-like"/>
</dbReference>
<evidence type="ECO:0000313" key="4">
    <source>
        <dbReference type="Proteomes" id="UP000053675"/>
    </source>
</evidence>
<dbReference type="OrthoDB" id="5438043at2"/>
<dbReference type="PATRIC" id="fig|472175.3.peg.403"/>
<evidence type="ECO:0000313" key="3">
    <source>
        <dbReference type="EMBL" id="KFB09374.1"/>
    </source>
</evidence>
<accession>A0A084U8T8</accession>
<dbReference type="InterPro" id="IPR038765">
    <property type="entry name" value="Papain-like_cys_pep_sf"/>
</dbReference>
<dbReference type="SUPFAM" id="SSF54001">
    <property type="entry name" value="Cysteine proteinases"/>
    <property type="match status" value="1"/>
</dbReference>